<proteinExistence type="inferred from homology"/>
<evidence type="ECO:0000259" key="5">
    <source>
        <dbReference type="Pfam" id="PF06429"/>
    </source>
</evidence>
<evidence type="ECO:0000256" key="4">
    <source>
        <dbReference type="RuleBase" id="RU362116"/>
    </source>
</evidence>
<feature type="domain" description="Flagellar hook protein FlgE/F/G-like D1" evidence="6">
    <location>
        <begin position="91"/>
        <end position="141"/>
    </location>
</feature>
<dbReference type="PANTHER" id="PTHR30435:SF19">
    <property type="entry name" value="FLAGELLAR BASAL-BODY ROD PROTEIN FLGG"/>
    <property type="match status" value="1"/>
</dbReference>
<dbReference type="AlphaFoldDB" id="A0A975AY47"/>
<comment type="subcellular location">
    <subcellularLocation>
        <location evidence="1 4">Bacterial flagellum basal body</location>
    </subcellularLocation>
</comment>
<protein>
    <submittedName>
        <fullName evidence="7">Flagellar hook-basal body complex protein</fullName>
    </submittedName>
</protein>
<keyword evidence="8" id="KW-1185">Reference proteome</keyword>
<dbReference type="EMBL" id="CP046072">
    <property type="protein sequence ID" value="QSZ40620.1"/>
    <property type="molecule type" value="Genomic_DNA"/>
</dbReference>
<dbReference type="InterPro" id="IPR053967">
    <property type="entry name" value="LlgE_F_G-like_D1"/>
</dbReference>
<dbReference type="InterPro" id="IPR037058">
    <property type="entry name" value="Falgellar_hook_FlgE_sf"/>
</dbReference>
<dbReference type="RefSeq" id="WP_207561899.1">
    <property type="nucleotide sequence ID" value="NZ_CP046072.1"/>
</dbReference>
<dbReference type="Proteomes" id="UP000671852">
    <property type="component" value="Chromosome"/>
</dbReference>
<dbReference type="GO" id="GO:0071978">
    <property type="term" value="P:bacterial-type flagellum-dependent swarming motility"/>
    <property type="evidence" value="ECO:0007669"/>
    <property type="project" value="TreeGrafter"/>
</dbReference>
<keyword evidence="3 4" id="KW-0975">Bacterial flagellum</keyword>
<reference evidence="7" key="2">
    <citation type="submission" date="2021-04" db="EMBL/GenBank/DDBJ databases">
        <title>Isolation and characterization of a novel species of the genus Sulfurimonas.</title>
        <authorList>
            <person name="Fukui M."/>
        </authorList>
    </citation>
    <scope>NUCLEOTIDE SEQUENCE</scope>
    <source>
        <strain evidence="7">H1576</strain>
    </source>
</reference>
<evidence type="ECO:0000313" key="8">
    <source>
        <dbReference type="Proteomes" id="UP000671852"/>
    </source>
</evidence>
<accession>A0A975AY47</accession>
<name>A0A975AY47_9BACT</name>
<dbReference type="Gene3D" id="2.60.98.20">
    <property type="entry name" value="Flagellar hook protein FlgE"/>
    <property type="match status" value="1"/>
</dbReference>
<dbReference type="SUPFAM" id="SSF117143">
    <property type="entry name" value="Flagellar hook protein flgE"/>
    <property type="match status" value="1"/>
</dbReference>
<dbReference type="InterPro" id="IPR020013">
    <property type="entry name" value="Flagellar_FlgE/F/G"/>
</dbReference>
<evidence type="ECO:0000256" key="2">
    <source>
        <dbReference type="ARBA" id="ARBA00009677"/>
    </source>
</evidence>
<evidence type="ECO:0000313" key="7">
    <source>
        <dbReference type="EMBL" id="QSZ40620.1"/>
    </source>
</evidence>
<evidence type="ECO:0000259" key="6">
    <source>
        <dbReference type="Pfam" id="PF22692"/>
    </source>
</evidence>
<keyword evidence="7" id="KW-0282">Flagellum</keyword>
<evidence type="ECO:0000256" key="3">
    <source>
        <dbReference type="ARBA" id="ARBA00023143"/>
    </source>
</evidence>
<reference evidence="7" key="1">
    <citation type="submission" date="2019-11" db="EMBL/GenBank/DDBJ databases">
        <authorList>
            <person name="Kojima H."/>
        </authorList>
    </citation>
    <scope>NUCLEOTIDE SEQUENCE</scope>
    <source>
        <strain evidence="7">H1576</strain>
    </source>
</reference>
<gene>
    <name evidence="7" type="ORF">GJV85_00290</name>
</gene>
<dbReference type="InterPro" id="IPR010930">
    <property type="entry name" value="Flg_bb/hook_C_dom"/>
</dbReference>
<comment type="similarity">
    <text evidence="2 4">Belongs to the flagella basal body rod proteins family.</text>
</comment>
<dbReference type="KEGG" id="saqt:GJV85_00290"/>
<keyword evidence="7" id="KW-0966">Cell projection</keyword>
<dbReference type="Pfam" id="PF22692">
    <property type="entry name" value="LlgE_F_G_D1"/>
    <property type="match status" value="1"/>
</dbReference>
<dbReference type="Pfam" id="PF06429">
    <property type="entry name" value="Flg_bbr_C"/>
    <property type="match status" value="1"/>
</dbReference>
<organism evidence="7 8">
    <name type="scientific">Sulfurimonas aquatica</name>
    <dbReference type="NCBI Taxonomy" id="2672570"/>
    <lineage>
        <taxon>Bacteria</taxon>
        <taxon>Pseudomonadati</taxon>
        <taxon>Campylobacterota</taxon>
        <taxon>Epsilonproteobacteria</taxon>
        <taxon>Campylobacterales</taxon>
        <taxon>Sulfurimonadaceae</taxon>
        <taxon>Sulfurimonas</taxon>
    </lineage>
</organism>
<sequence>MMTQAFYTGLSGLRNMSTGIDIVSDNMSNNSTVGYRGYGVEFSNLFEEAVNQVATSSSVDSSIGVGVKVNATPMLEKNGELLLSDRSTDLAIDGDGWFGIEGGADTIYTRAGSFTFDANNDLVTEDGFHVLGTMANNIQDNTLTEVINTMSLGNVATQEGLRFPKTLSYPPQPTLNSSFYGNIGISDEFPSTISATVIDAQNNRNELKLTFTKAVDQNQLGTRWDVQAVTQRLDGLVTYDTQNGTVEFDSSGALVSSSLTSIDNNGTAVNMDLGSEFSGVVSSNVPQTTGSSSSDGLIGGDLLGYSININSEVIATFSNGEQSSVGKIAVYHFQNDQGLERISGSRFQESSNSGVALFSTDGNGNNILGATVHNFKLESSNYNNTAGLTELIILQRSYDANSKSITTADQMMQKALDMDA</sequence>
<dbReference type="GO" id="GO:0009425">
    <property type="term" value="C:bacterial-type flagellum basal body"/>
    <property type="evidence" value="ECO:0007669"/>
    <property type="project" value="UniProtKB-SubCell"/>
</dbReference>
<evidence type="ECO:0000256" key="1">
    <source>
        <dbReference type="ARBA" id="ARBA00004117"/>
    </source>
</evidence>
<dbReference type="PANTHER" id="PTHR30435">
    <property type="entry name" value="FLAGELLAR PROTEIN"/>
    <property type="match status" value="1"/>
</dbReference>
<dbReference type="NCBIfam" id="TIGR03506">
    <property type="entry name" value="FlgEFG_subfam"/>
    <property type="match status" value="1"/>
</dbReference>
<dbReference type="InterPro" id="IPR037925">
    <property type="entry name" value="FlgE/F/G-like"/>
</dbReference>
<keyword evidence="7" id="KW-0969">Cilium</keyword>
<feature type="domain" description="Flagellar basal-body/hook protein C-terminal" evidence="5">
    <location>
        <begin position="377"/>
        <end position="418"/>
    </location>
</feature>